<organism evidence="1 2">
    <name type="scientific">Haematococcus lacustris</name>
    <name type="common">Green alga</name>
    <name type="synonym">Haematococcus pluvialis</name>
    <dbReference type="NCBI Taxonomy" id="44745"/>
    <lineage>
        <taxon>Eukaryota</taxon>
        <taxon>Viridiplantae</taxon>
        <taxon>Chlorophyta</taxon>
        <taxon>core chlorophytes</taxon>
        <taxon>Chlorophyceae</taxon>
        <taxon>CS clade</taxon>
        <taxon>Chlamydomonadales</taxon>
        <taxon>Haematococcaceae</taxon>
        <taxon>Haematococcus</taxon>
    </lineage>
</organism>
<proteinExistence type="predicted"/>
<protein>
    <submittedName>
        <fullName evidence="1">U-box domain-containing protein</fullName>
    </submittedName>
</protein>
<feature type="non-terminal residue" evidence="1">
    <location>
        <position position="100"/>
    </location>
</feature>
<evidence type="ECO:0000313" key="2">
    <source>
        <dbReference type="Proteomes" id="UP000485058"/>
    </source>
</evidence>
<name>A0A699YBC9_HAELA</name>
<dbReference type="Proteomes" id="UP000485058">
    <property type="component" value="Unassembled WGS sequence"/>
</dbReference>
<evidence type="ECO:0000313" key="1">
    <source>
        <dbReference type="EMBL" id="GFH06625.1"/>
    </source>
</evidence>
<keyword evidence="2" id="KW-1185">Reference proteome</keyword>
<comment type="caution">
    <text evidence="1">The sequence shown here is derived from an EMBL/GenBank/DDBJ whole genome shotgun (WGS) entry which is preliminary data.</text>
</comment>
<accession>A0A699YBC9</accession>
<dbReference type="AlphaFoldDB" id="A0A699YBC9"/>
<gene>
    <name evidence="1" type="ORF">HaLaN_01287</name>
</gene>
<feature type="non-terminal residue" evidence="1">
    <location>
        <position position="1"/>
    </location>
</feature>
<reference evidence="1 2" key="1">
    <citation type="submission" date="2020-02" db="EMBL/GenBank/DDBJ databases">
        <title>Draft genome sequence of Haematococcus lacustris strain NIES-144.</title>
        <authorList>
            <person name="Morimoto D."/>
            <person name="Nakagawa S."/>
            <person name="Yoshida T."/>
            <person name="Sawayama S."/>
        </authorList>
    </citation>
    <scope>NUCLEOTIDE SEQUENCE [LARGE SCALE GENOMIC DNA]</scope>
    <source>
        <strain evidence="1 2">NIES-144</strain>
    </source>
</reference>
<sequence length="100" mass="10960">MLDRVVVARLIESPPEDYPQSPLQYLLGCYSRAIEEARTKAVADKPVLISALASCKELLVSYASLTLNGGIIPHVGQQEFSVKCEQDSNQEGLCEVLRPV</sequence>
<dbReference type="EMBL" id="BLLF01000048">
    <property type="protein sequence ID" value="GFH06625.1"/>
    <property type="molecule type" value="Genomic_DNA"/>
</dbReference>